<dbReference type="Pfam" id="PF04083">
    <property type="entry name" value="Abhydro_lipase"/>
    <property type="match status" value="1"/>
</dbReference>
<reference evidence="9 10" key="1">
    <citation type="journal article" date="2015" name="Nat. Commun.">
        <title>Outbred genome sequencing and CRISPR/Cas9 gene editing in butterflies.</title>
        <authorList>
            <person name="Li X."/>
            <person name="Fan D."/>
            <person name="Zhang W."/>
            <person name="Liu G."/>
            <person name="Zhang L."/>
            <person name="Zhao L."/>
            <person name="Fang X."/>
            <person name="Chen L."/>
            <person name="Dong Y."/>
            <person name="Chen Y."/>
            <person name="Ding Y."/>
            <person name="Zhao R."/>
            <person name="Feng M."/>
            <person name="Zhu Y."/>
            <person name="Feng Y."/>
            <person name="Jiang X."/>
            <person name="Zhu D."/>
            <person name="Xiang H."/>
            <person name="Feng X."/>
            <person name="Li S."/>
            <person name="Wang J."/>
            <person name="Zhang G."/>
            <person name="Kronforst M.R."/>
            <person name="Wang W."/>
        </authorList>
    </citation>
    <scope>NUCLEOTIDE SEQUENCE [LARGE SCALE GENOMIC DNA]</scope>
    <source>
        <strain evidence="9">Ya'a_city_454_Px</strain>
        <tissue evidence="9">Whole body</tissue>
    </source>
</reference>
<keyword evidence="2" id="KW-0732">Signal</keyword>
<dbReference type="InterPro" id="IPR029058">
    <property type="entry name" value="AB_hydrolase_fold"/>
</dbReference>
<evidence type="ECO:0000313" key="10">
    <source>
        <dbReference type="Proteomes" id="UP000053268"/>
    </source>
</evidence>
<evidence type="ECO:0000256" key="7">
    <source>
        <dbReference type="PIRSR" id="PIRSR000862-1"/>
    </source>
</evidence>
<feature type="active site" description="Charge relay system" evidence="7">
    <location>
        <position position="415"/>
    </location>
</feature>
<dbReference type="EMBL" id="KQ459590">
    <property type="protein sequence ID" value="KPI97391.1"/>
    <property type="molecule type" value="Genomic_DNA"/>
</dbReference>
<evidence type="ECO:0000256" key="5">
    <source>
        <dbReference type="ARBA" id="ARBA00023098"/>
    </source>
</evidence>
<keyword evidence="4" id="KW-0442">Lipid degradation</keyword>
<evidence type="ECO:0000256" key="2">
    <source>
        <dbReference type="ARBA" id="ARBA00022729"/>
    </source>
</evidence>
<comment type="similarity">
    <text evidence="1">Belongs to the AB hydrolase superfamily. Lipase family.</text>
</comment>
<dbReference type="GO" id="GO:0016788">
    <property type="term" value="F:hydrolase activity, acting on ester bonds"/>
    <property type="evidence" value="ECO:0007669"/>
    <property type="project" value="InterPro"/>
</dbReference>
<dbReference type="PIRSF" id="PIRSF000862">
    <property type="entry name" value="Steryl_ester_lip"/>
    <property type="match status" value="1"/>
</dbReference>
<evidence type="ECO:0000256" key="4">
    <source>
        <dbReference type="ARBA" id="ARBA00022963"/>
    </source>
</evidence>
<evidence type="ECO:0000256" key="6">
    <source>
        <dbReference type="ARBA" id="ARBA00023180"/>
    </source>
</evidence>
<evidence type="ECO:0000256" key="3">
    <source>
        <dbReference type="ARBA" id="ARBA00022801"/>
    </source>
</evidence>
<accession>A0A194PVH3</accession>
<dbReference type="Proteomes" id="UP000053268">
    <property type="component" value="Unassembled WGS sequence"/>
</dbReference>
<dbReference type="AlphaFoldDB" id="A0A194PVH3"/>
<evidence type="ECO:0000259" key="8">
    <source>
        <dbReference type="Pfam" id="PF04083"/>
    </source>
</evidence>
<dbReference type="Gene3D" id="3.40.50.1820">
    <property type="entry name" value="alpha/beta hydrolase"/>
    <property type="match status" value="1"/>
</dbReference>
<dbReference type="GO" id="GO:0016042">
    <property type="term" value="P:lipid catabolic process"/>
    <property type="evidence" value="ECO:0007669"/>
    <property type="project" value="UniProtKB-KW"/>
</dbReference>
<dbReference type="InterPro" id="IPR006693">
    <property type="entry name" value="AB_hydrolase_lipase"/>
</dbReference>
<dbReference type="PANTHER" id="PTHR11005">
    <property type="entry name" value="LYSOSOMAL ACID LIPASE-RELATED"/>
    <property type="match status" value="1"/>
</dbReference>
<evidence type="ECO:0000256" key="1">
    <source>
        <dbReference type="ARBA" id="ARBA00010701"/>
    </source>
</evidence>
<keyword evidence="3" id="KW-0378">Hydrolase</keyword>
<sequence>MFDDDHDHIICNFNLNHKKYAGNNIINENADDFGFGGRSPHADYVEQLVRANKFGSRLSNNIYEDARLDVPDLIRKYGYPVESHNVRTSDGYILQMFRIPHGRDQNNVPGVKKPVVFLMHGLLASSADWVLMGPGSAFGYLLAEEGYDVWMGNARGSTYSRRHIRLNPDSKINKSFWHFSWDEIGNIDLPAMINYALAHTRQKKLHYIGHSQGTTVFFVMGSLRPEFNNKIISMHAFGPVAYMAHNKSPLLNAISPHAESIERILSRIGTGEFLGDTSLSTWFGDTFCKDGAITQPLCKNMIFLITGRNEEQFNATMLPVIMGHYPAGAAVRQLVHYGQGIVDKEFCRYDHGWMKNILRYGTTRPPRYNLGNIKIPTFLHYTYNDPLSQVEDVTRLHRELGAGVKKLVPHPLFNHIDFMWAIDARELLYDRVLQLMRSVED</sequence>
<feature type="active site" description="Nucleophile" evidence="7">
    <location>
        <position position="211"/>
    </location>
</feature>
<dbReference type="FunFam" id="3.40.50.1820:FF:000021">
    <property type="entry name" value="Lipase"/>
    <property type="match status" value="1"/>
</dbReference>
<organism evidence="9 10">
    <name type="scientific">Papilio xuthus</name>
    <name type="common">Asian swallowtail butterfly</name>
    <dbReference type="NCBI Taxonomy" id="66420"/>
    <lineage>
        <taxon>Eukaryota</taxon>
        <taxon>Metazoa</taxon>
        <taxon>Ecdysozoa</taxon>
        <taxon>Arthropoda</taxon>
        <taxon>Hexapoda</taxon>
        <taxon>Insecta</taxon>
        <taxon>Pterygota</taxon>
        <taxon>Neoptera</taxon>
        <taxon>Endopterygota</taxon>
        <taxon>Lepidoptera</taxon>
        <taxon>Glossata</taxon>
        <taxon>Ditrysia</taxon>
        <taxon>Papilionoidea</taxon>
        <taxon>Papilionidae</taxon>
        <taxon>Papilioninae</taxon>
        <taxon>Papilio</taxon>
    </lineage>
</organism>
<protein>
    <submittedName>
        <fullName evidence="9">Lipase 3</fullName>
    </submittedName>
</protein>
<keyword evidence="5" id="KW-0443">Lipid metabolism</keyword>
<proteinExistence type="inferred from homology"/>
<dbReference type="STRING" id="66420.A0A194PVH3"/>
<gene>
    <name evidence="9" type="ORF">RR46_09298</name>
</gene>
<dbReference type="SUPFAM" id="SSF53474">
    <property type="entry name" value="alpha/beta-Hydrolases"/>
    <property type="match status" value="1"/>
</dbReference>
<feature type="active site" description="Charge relay system" evidence="7">
    <location>
        <position position="385"/>
    </location>
</feature>
<name>A0A194PVH3_PAPXU</name>
<feature type="domain" description="Partial AB-hydrolase lipase" evidence="8">
    <location>
        <begin position="70"/>
        <end position="132"/>
    </location>
</feature>
<evidence type="ECO:0000313" key="9">
    <source>
        <dbReference type="EMBL" id="KPI97391.1"/>
    </source>
</evidence>
<keyword evidence="10" id="KW-1185">Reference proteome</keyword>
<dbReference type="InterPro" id="IPR025483">
    <property type="entry name" value="Lipase_euk"/>
</dbReference>
<keyword evidence="6" id="KW-0325">Glycoprotein</keyword>